<feature type="signal peptide" evidence="1">
    <location>
        <begin position="1"/>
        <end position="16"/>
    </location>
</feature>
<accession>A0A7S9KQC9</accession>
<protein>
    <submittedName>
        <fullName evidence="2">Uncharacterized protein</fullName>
    </submittedName>
</protein>
<organism evidence="2 3">
    <name type="scientific">Epichloe festucae (strain Fl1)</name>
    <dbReference type="NCBI Taxonomy" id="877507"/>
    <lineage>
        <taxon>Eukaryota</taxon>
        <taxon>Fungi</taxon>
        <taxon>Dikarya</taxon>
        <taxon>Ascomycota</taxon>
        <taxon>Pezizomycotina</taxon>
        <taxon>Sordariomycetes</taxon>
        <taxon>Hypocreomycetidae</taxon>
        <taxon>Hypocreales</taxon>
        <taxon>Clavicipitaceae</taxon>
        <taxon>Epichloe</taxon>
    </lineage>
</organism>
<feature type="chain" id="PRO_5034123710" evidence="1">
    <location>
        <begin position="17"/>
        <end position="74"/>
    </location>
</feature>
<dbReference type="EMBL" id="CP031386">
    <property type="protein sequence ID" value="QPG97667.1"/>
    <property type="molecule type" value="Genomic_DNA"/>
</dbReference>
<sequence length="74" mass="7533">MKFSGLLLLCGAIAMAAPSPPENMRTIAREAKGSGNKTTPVDEVQDTASNVVDGVQDTASEIVDGVAGVFGLDP</sequence>
<reference evidence="2 3" key="1">
    <citation type="journal article" date="2018" name="PLoS Genet.">
        <title>Repeat elements organise 3D genome structure and mediate transcription in the filamentous fungus Epichloe festucae.</title>
        <authorList>
            <person name="Winter D.J."/>
            <person name="Ganley A.R.D."/>
            <person name="Young C.A."/>
            <person name="Liachko I."/>
            <person name="Schardl C.L."/>
            <person name="Dupont P.Y."/>
            <person name="Berry D."/>
            <person name="Ram A."/>
            <person name="Scott B."/>
            <person name="Cox M.P."/>
        </authorList>
    </citation>
    <scope>NUCLEOTIDE SEQUENCE [LARGE SCALE GENOMIC DNA]</scope>
    <source>
        <strain evidence="2 3">Fl1</strain>
    </source>
</reference>
<keyword evidence="1" id="KW-0732">Signal</keyword>
<keyword evidence="3" id="KW-1185">Reference proteome</keyword>
<proteinExistence type="predicted"/>
<dbReference type="Proteomes" id="UP000594364">
    <property type="component" value="Chromosome 2"/>
</dbReference>
<name>A0A7S9KQC9_EPIFF</name>
<dbReference type="AlphaFoldDB" id="A0A7S9KQC9"/>
<evidence type="ECO:0000313" key="2">
    <source>
        <dbReference type="EMBL" id="QPG97667.1"/>
    </source>
</evidence>
<evidence type="ECO:0000313" key="3">
    <source>
        <dbReference type="Proteomes" id="UP000594364"/>
    </source>
</evidence>
<gene>
    <name evidence="2" type="ORF">C2857_006692</name>
</gene>
<evidence type="ECO:0000256" key="1">
    <source>
        <dbReference type="SAM" id="SignalP"/>
    </source>
</evidence>